<keyword evidence="2" id="KW-0560">Oxidoreductase</keyword>
<comment type="similarity">
    <text evidence="1">Belongs to the short-chain dehydrogenases/reductases (SDR) family.</text>
</comment>
<dbReference type="SUPFAM" id="SSF51735">
    <property type="entry name" value="NAD(P)-binding Rossmann-fold domains"/>
    <property type="match status" value="1"/>
</dbReference>
<dbReference type="HOGENOM" id="CLU_010194_2_1_9"/>
<dbReference type="Gene3D" id="3.40.50.720">
    <property type="entry name" value="NAD(P)-binding Rossmann-like Domain"/>
    <property type="match status" value="1"/>
</dbReference>
<evidence type="ECO:0000313" key="3">
    <source>
        <dbReference type="EMBL" id="AKA69126.1"/>
    </source>
</evidence>
<dbReference type="STRING" id="1548.CSCA_2001"/>
<dbReference type="KEGG" id="csq:CSCA_2001"/>
<evidence type="ECO:0000256" key="1">
    <source>
        <dbReference type="ARBA" id="ARBA00006484"/>
    </source>
</evidence>
<dbReference type="PROSITE" id="PS00061">
    <property type="entry name" value="ADH_SHORT"/>
    <property type="match status" value="1"/>
</dbReference>
<dbReference type="EMBL" id="CP009933">
    <property type="protein sequence ID" value="AKA69126.1"/>
    <property type="molecule type" value="Genomic_DNA"/>
</dbReference>
<dbReference type="GO" id="GO:0016020">
    <property type="term" value="C:membrane"/>
    <property type="evidence" value="ECO:0007669"/>
    <property type="project" value="TreeGrafter"/>
</dbReference>
<dbReference type="InterPro" id="IPR036291">
    <property type="entry name" value="NAD(P)-bd_dom_sf"/>
</dbReference>
<dbReference type="PANTHER" id="PTHR44196">
    <property type="entry name" value="DEHYDROGENASE/REDUCTASE SDR FAMILY MEMBER 7B"/>
    <property type="match status" value="1"/>
</dbReference>
<evidence type="ECO:0000313" key="4">
    <source>
        <dbReference type="Proteomes" id="UP000033115"/>
    </source>
</evidence>
<name>A0A0E3GQT4_CLOSL</name>
<dbReference type="RefSeq" id="WP_029163722.1">
    <property type="nucleotide sequence ID" value="NZ_CP009933.1"/>
</dbReference>
<sequence>MKKAIVIGATSGIGKETAKKLAKYGYEVGLAGRREDRLIEIQKSITTKTFIKKIDVSKTDEAIDLLKELIKELGGLDLIVICPGIVRPNIELNWNKDKETIDTNVSGFSSMANAAAQYFSNQNHGHIVGISSMSAITYSDRTNAYCASKAFISSYLRGLRILFNRSNKNVYVTEVLPGWVYTEMTKNADMSKVFWAISADKAADQIYKAIVSKKKKIYVSKRWRILAWLINMLPEGLRVK</sequence>
<dbReference type="PRINTS" id="PR00081">
    <property type="entry name" value="GDHRDH"/>
</dbReference>
<evidence type="ECO:0000256" key="2">
    <source>
        <dbReference type="ARBA" id="ARBA00023002"/>
    </source>
</evidence>
<proteinExistence type="inferred from homology"/>
<reference evidence="3 4" key="1">
    <citation type="journal article" date="2015" name="J. Biotechnol.">
        <title>Complete genome sequence of a malodorant-producing acetogen, Clostridium scatologenes ATCC 25775(T).</title>
        <authorList>
            <person name="Zhu Z."/>
            <person name="Guo T."/>
            <person name="Zheng H."/>
            <person name="Song T."/>
            <person name="Ouyang P."/>
            <person name="Xie J."/>
        </authorList>
    </citation>
    <scope>NUCLEOTIDE SEQUENCE [LARGE SCALE GENOMIC DNA]</scope>
    <source>
        <strain evidence="3 4">ATCC 25775</strain>
    </source>
</reference>
<gene>
    <name evidence="3" type="ORF">CSCA_2001</name>
</gene>
<dbReference type="Pfam" id="PF00106">
    <property type="entry name" value="adh_short"/>
    <property type="match status" value="1"/>
</dbReference>
<accession>A0A0E3GQT4</accession>
<dbReference type="InterPro" id="IPR020904">
    <property type="entry name" value="Sc_DH/Rdtase_CS"/>
</dbReference>
<dbReference type="PANTHER" id="PTHR44196:SF3">
    <property type="entry name" value="SHORT CHAIN DEHYDROGENASE FAMILY PROTEIN"/>
    <property type="match status" value="1"/>
</dbReference>
<dbReference type="Proteomes" id="UP000033115">
    <property type="component" value="Chromosome"/>
</dbReference>
<dbReference type="AlphaFoldDB" id="A0A0E3GQT4"/>
<protein>
    <submittedName>
        <fullName evidence="3">Short-chain dehydrogenase/reductase SDR</fullName>
    </submittedName>
</protein>
<keyword evidence="4" id="KW-1185">Reference proteome</keyword>
<dbReference type="GO" id="GO:0016491">
    <property type="term" value="F:oxidoreductase activity"/>
    <property type="evidence" value="ECO:0007669"/>
    <property type="project" value="UniProtKB-KW"/>
</dbReference>
<organism evidence="3 4">
    <name type="scientific">Clostridium scatologenes</name>
    <dbReference type="NCBI Taxonomy" id="1548"/>
    <lineage>
        <taxon>Bacteria</taxon>
        <taxon>Bacillati</taxon>
        <taxon>Bacillota</taxon>
        <taxon>Clostridia</taxon>
        <taxon>Eubacteriales</taxon>
        <taxon>Clostridiaceae</taxon>
        <taxon>Clostridium</taxon>
    </lineage>
</organism>
<dbReference type="InterPro" id="IPR002347">
    <property type="entry name" value="SDR_fam"/>
</dbReference>